<dbReference type="Proteomes" id="UP001239111">
    <property type="component" value="Chromosome 1"/>
</dbReference>
<sequence>MWSNFIIISFLCAANAIYTGEVLTEDGVGLVGKPQPIEKYPYHVTIEELPYFCAGSIISTNYVITSASCVTDAIYYNLTVRTGSNVWNEGGVVHKIQKVMAHEKHKLSAFGTPENDIALVRVTPPFKFDKTVQPIEMFKSTEKVKHGEMANVTGMGETEMSPSSELLVVDLPIVAEDICDFSYVTMGGIASDQICAGFIGEGGNGKSPCYSDGGAPLAVSGRLAGVLSWQKECGEPYKPAVFSEIAYHRSWIDHHISNIDSKYYYYKNHEHDHADNNEPLSVSLL</sequence>
<keyword evidence="2" id="KW-1185">Reference proteome</keyword>
<evidence type="ECO:0000313" key="2">
    <source>
        <dbReference type="Proteomes" id="UP001239111"/>
    </source>
</evidence>
<protein>
    <submittedName>
        <fullName evidence="1">Uncharacterized protein</fullName>
    </submittedName>
</protein>
<evidence type="ECO:0000313" key="1">
    <source>
        <dbReference type="EMBL" id="KAJ8682568.1"/>
    </source>
</evidence>
<accession>A0ACC2PGH5</accession>
<comment type="caution">
    <text evidence="1">The sequence shown here is derived from an EMBL/GenBank/DDBJ whole genome shotgun (WGS) entry which is preliminary data.</text>
</comment>
<proteinExistence type="predicted"/>
<dbReference type="EMBL" id="CM056741">
    <property type="protein sequence ID" value="KAJ8682568.1"/>
    <property type="molecule type" value="Genomic_DNA"/>
</dbReference>
<reference evidence="1" key="1">
    <citation type="submission" date="2023-04" db="EMBL/GenBank/DDBJ databases">
        <title>A chromosome-level genome assembly of the parasitoid wasp Eretmocerus hayati.</title>
        <authorList>
            <person name="Zhong Y."/>
            <person name="Liu S."/>
            <person name="Liu Y."/>
        </authorList>
    </citation>
    <scope>NUCLEOTIDE SEQUENCE</scope>
    <source>
        <strain evidence="1">ZJU_SS_LIU_2023</strain>
    </source>
</reference>
<gene>
    <name evidence="1" type="ORF">QAD02_018360</name>
</gene>
<name>A0ACC2PGH5_9HYME</name>
<organism evidence="1 2">
    <name type="scientific">Eretmocerus hayati</name>
    <dbReference type="NCBI Taxonomy" id="131215"/>
    <lineage>
        <taxon>Eukaryota</taxon>
        <taxon>Metazoa</taxon>
        <taxon>Ecdysozoa</taxon>
        <taxon>Arthropoda</taxon>
        <taxon>Hexapoda</taxon>
        <taxon>Insecta</taxon>
        <taxon>Pterygota</taxon>
        <taxon>Neoptera</taxon>
        <taxon>Endopterygota</taxon>
        <taxon>Hymenoptera</taxon>
        <taxon>Apocrita</taxon>
        <taxon>Proctotrupomorpha</taxon>
        <taxon>Chalcidoidea</taxon>
        <taxon>Aphelinidae</taxon>
        <taxon>Aphelininae</taxon>
        <taxon>Eretmocerus</taxon>
    </lineage>
</organism>